<feature type="transmembrane region" description="Helical" evidence="2">
    <location>
        <begin position="56"/>
        <end position="83"/>
    </location>
</feature>
<evidence type="ECO:0000256" key="1">
    <source>
        <dbReference type="SAM" id="MobiDB-lite"/>
    </source>
</evidence>
<evidence type="ECO:0000256" key="2">
    <source>
        <dbReference type="SAM" id="Phobius"/>
    </source>
</evidence>
<feature type="region of interest" description="Disordered" evidence="1">
    <location>
        <begin position="1"/>
        <end position="21"/>
    </location>
</feature>
<gene>
    <name evidence="3" type="ORF">FIV42_15650</name>
</gene>
<keyword evidence="2" id="KW-1133">Transmembrane helix</keyword>
<proteinExistence type="predicted"/>
<keyword evidence="2" id="KW-0472">Membrane</keyword>
<keyword evidence="2" id="KW-0812">Transmembrane</keyword>
<evidence type="ECO:0000313" key="4">
    <source>
        <dbReference type="Proteomes" id="UP000315995"/>
    </source>
</evidence>
<dbReference type="EMBL" id="CP041186">
    <property type="protein sequence ID" value="QDG52124.1"/>
    <property type="molecule type" value="Genomic_DNA"/>
</dbReference>
<dbReference type="AlphaFoldDB" id="A0A4Y6PUV4"/>
<sequence>MSQQQAGSAQRQQAGRAQHHERKRLQEVVVADVDISFGNMVMLLIKLAFASIPAAIIIWVVMLVFGLIAASVLGVGGAMLGAAG</sequence>
<organism evidence="3 4">
    <name type="scientific">Persicimonas caeni</name>
    <dbReference type="NCBI Taxonomy" id="2292766"/>
    <lineage>
        <taxon>Bacteria</taxon>
        <taxon>Deltaproteobacteria</taxon>
        <taxon>Bradymonadales</taxon>
        <taxon>Bradymonadaceae</taxon>
        <taxon>Persicimonas</taxon>
    </lineage>
</organism>
<evidence type="ECO:0000313" key="3">
    <source>
        <dbReference type="EMBL" id="QDG52124.1"/>
    </source>
</evidence>
<reference evidence="3 4" key="1">
    <citation type="submission" date="2019-06" db="EMBL/GenBank/DDBJ databases">
        <title>Persicimonas caeni gen. nov., sp. nov., a predatory bacterium isolated from solar saltern.</title>
        <authorList>
            <person name="Wang S."/>
        </authorList>
    </citation>
    <scope>NUCLEOTIDE SEQUENCE [LARGE SCALE GENOMIC DNA]</scope>
    <source>
        <strain evidence="3 4">YN101</strain>
    </source>
</reference>
<protein>
    <submittedName>
        <fullName evidence="3">Uncharacterized protein</fullName>
    </submittedName>
</protein>
<accession>A0A4Y6PUV4</accession>
<name>A0A4Y6PUV4_PERCE</name>
<accession>A0A5B8YB45</accession>
<feature type="compositionally biased region" description="Low complexity" evidence="1">
    <location>
        <begin position="1"/>
        <end position="16"/>
    </location>
</feature>
<dbReference type="Proteomes" id="UP000315995">
    <property type="component" value="Chromosome"/>
</dbReference>
<keyword evidence="4" id="KW-1185">Reference proteome</keyword>
<dbReference type="RefSeq" id="WP_141198601.1">
    <property type="nucleotide sequence ID" value="NZ_CP041186.1"/>
</dbReference>